<keyword evidence="2" id="KW-1185">Reference proteome</keyword>
<organism evidence="1 2">
    <name type="scientific">Mycena belliarum</name>
    <dbReference type="NCBI Taxonomy" id="1033014"/>
    <lineage>
        <taxon>Eukaryota</taxon>
        <taxon>Fungi</taxon>
        <taxon>Dikarya</taxon>
        <taxon>Basidiomycota</taxon>
        <taxon>Agaricomycotina</taxon>
        <taxon>Agaricomycetes</taxon>
        <taxon>Agaricomycetidae</taxon>
        <taxon>Agaricales</taxon>
        <taxon>Marasmiineae</taxon>
        <taxon>Mycenaceae</taxon>
        <taxon>Mycena</taxon>
    </lineage>
</organism>
<comment type="caution">
    <text evidence="1">The sequence shown here is derived from an EMBL/GenBank/DDBJ whole genome shotgun (WGS) entry which is preliminary data.</text>
</comment>
<dbReference type="AlphaFoldDB" id="A0AAD6TPX6"/>
<name>A0AAD6TPX6_9AGAR</name>
<proteinExistence type="predicted"/>
<evidence type="ECO:0000313" key="2">
    <source>
        <dbReference type="Proteomes" id="UP001222325"/>
    </source>
</evidence>
<sequence>MSRGEPPLPYPMPPHLIQTLPLTALNLRHERRTILAADLAQRPSKFTLIGSLTHRSRRSPTGALFHTHSALARFLLPALAFALPLRSQSAQPRMHCNARRALAFLPRSLHVSSCCPSPSSILLAPLPSIRCSFVALSLRSRPFLIQRPPCAPYRSSASGLHSSSSNPGHWFRPQVRLCAFDLVVRTPPRSGAPCTVRASLLQLVARRMQHYQRANLALPPAGNSVEGFFGFLIGAPGLSVPSC</sequence>
<dbReference type="Proteomes" id="UP001222325">
    <property type="component" value="Unassembled WGS sequence"/>
</dbReference>
<evidence type="ECO:0000313" key="1">
    <source>
        <dbReference type="EMBL" id="KAJ7071921.1"/>
    </source>
</evidence>
<gene>
    <name evidence="1" type="ORF">B0H15DRAFT_957426</name>
</gene>
<dbReference type="EMBL" id="JARJCN010000120">
    <property type="protein sequence ID" value="KAJ7071921.1"/>
    <property type="molecule type" value="Genomic_DNA"/>
</dbReference>
<reference evidence="1" key="1">
    <citation type="submission" date="2023-03" db="EMBL/GenBank/DDBJ databases">
        <title>Massive genome expansion in bonnet fungi (Mycena s.s.) driven by repeated elements and novel gene families across ecological guilds.</title>
        <authorList>
            <consortium name="Lawrence Berkeley National Laboratory"/>
            <person name="Harder C.B."/>
            <person name="Miyauchi S."/>
            <person name="Viragh M."/>
            <person name="Kuo A."/>
            <person name="Thoen E."/>
            <person name="Andreopoulos B."/>
            <person name="Lu D."/>
            <person name="Skrede I."/>
            <person name="Drula E."/>
            <person name="Henrissat B."/>
            <person name="Morin E."/>
            <person name="Kohler A."/>
            <person name="Barry K."/>
            <person name="LaButti K."/>
            <person name="Morin E."/>
            <person name="Salamov A."/>
            <person name="Lipzen A."/>
            <person name="Mereny Z."/>
            <person name="Hegedus B."/>
            <person name="Baldrian P."/>
            <person name="Stursova M."/>
            <person name="Weitz H."/>
            <person name="Taylor A."/>
            <person name="Grigoriev I.V."/>
            <person name="Nagy L.G."/>
            <person name="Martin F."/>
            <person name="Kauserud H."/>
        </authorList>
    </citation>
    <scope>NUCLEOTIDE SEQUENCE</scope>
    <source>
        <strain evidence="1">CBHHK173m</strain>
    </source>
</reference>
<accession>A0AAD6TPX6</accession>
<protein>
    <submittedName>
        <fullName evidence="1">Uncharacterized protein</fullName>
    </submittedName>
</protein>